<sequence length="96" mass="10257">MTKLVKFAVGNRKESRLSSWRAVSGLRVPARGGNANNGGNAGLEYLNVNNGVSTSNANYGSPLNFMARSSLSAPAPSKNRTGPHPKVKDNDDRKCR</sequence>
<protein>
    <submittedName>
        <fullName evidence="1">Uncharacterized protein</fullName>
    </submittedName>
</protein>
<organism evidence="1 2">
    <name type="scientific">Lepagella muris</name>
    <dbReference type="NCBI Taxonomy" id="3032870"/>
    <lineage>
        <taxon>Bacteria</taxon>
        <taxon>Pseudomonadati</taxon>
        <taxon>Bacteroidota</taxon>
        <taxon>Bacteroidia</taxon>
        <taxon>Bacteroidales</taxon>
        <taxon>Muribaculaceae</taxon>
        <taxon>Lepagella</taxon>
    </lineage>
</organism>
<evidence type="ECO:0000313" key="1">
    <source>
        <dbReference type="EMBL" id="TGY80257.1"/>
    </source>
</evidence>
<gene>
    <name evidence="1" type="ORF">E5331_03195</name>
</gene>
<proteinExistence type="predicted"/>
<comment type="caution">
    <text evidence="1">The sequence shown here is derived from an EMBL/GenBank/DDBJ whole genome shotgun (WGS) entry which is preliminary data.</text>
</comment>
<evidence type="ECO:0000313" key="2">
    <source>
        <dbReference type="Proteomes" id="UP000306319"/>
    </source>
</evidence>
<keyword evidence="2" id="KW-1185">Reference proteome</keyword>
<reference evidence="1" key="1">
    <citation type="submission" date="2019-04" db="EMBL/GenBank/DDBJ databases">
        <title>Microbes associate with the intestines of laboratory mice.</title>
        <authorList>
            <person name="Navarre W."/>
            <person name="Wong E."/>
            <person name="Huang K."/>
            <person name="Tropini C."/>
            <person name="Ng K."/>
            <person name="Yu B."/>
        </authorList>
    </citation>
    <scope>NUCLEOTIDE SEQUENCE</scope>
    <source>
        <strain evidence="1">NM04_E33</strain>
    </source>
</reference>
<dbReference type="EMBL" id="SRYB01000003">
    <property type="protein sequence ID" value="TGY80257.1"/>
    <property type="molecule type" value="Genomic_DNA"/>
</dbReference>
<dbReference type="Proteomes" id="UP000306319">
    <property type="component" value="Unassembled WGS sequence"/>
</dbReference>
<name>A0AC61RHC0_9BACT</name>
<accession>A0AC61RHC0</accession>